<dbReference type="NCBIfam" id="TIGR00830">
    <property type="entry name" value="PTBA"/>
    <property type="match status" value="1"/>
</dbReference>
<keyword evidence="9" id="KW-1185">Reference proteome</keyword>
<evidence type="ECO:0000256" key="2">
    <source>
        <dbReference type="ARBA" id="ARBA00022448"/>
    </source>
</evidence>
<comment type="subcellular location">
    <subcellularLocation>
        <location evidence="1">Cytoplasm</location>
    </subcellularLocation>
</comment>
<dbReference type="PANTHER" id="PTHR45008:SF1">
    <property type="entry name" value="PTS SYSTEM GLUCOSE-SPECIFIC EIIA COMPONENT"/>
    <property type="match status" value="1"/>
</dbReference>
<dbReference type="PROSITE" id="PS00371">
    <property type="entry name" value="PTS_EIIA_TYPE_1_HIS"/>
    <property type="match status" value="1"/>
</dbReference>
<comment type="caution">
    <text evidence="8">The sequence shown here is derived from an EMBL/GenBank/DDBJ whole genome shotgun (WGS) entry which is preliminary data.</text>
</comment>
<accession>A0ABV5BHA0</accession>
<sequence length="165" mass="17433">MLSFFKKDKKIKELAIMAPITGQAVSLEQVPDPAFAGKMMGEGAAIEPAEGKMYAPFDGKVAQLIKSKHAVILEHESGAQVLIHVGIDTVSLKGSAFSPAVQTGDKVKQGQLIMEFDMDMIREAGLPVITPVIVPVGIDAVQAVQVHDVSALTAGKDTILTIKLG</sequence>
<evidence type="ECO:0000313" key="8">
    <source>
        <dbReference type="EMBL" id="MFB5684852.1"/>
    </source>
</evidence>
<evidence type="ECO:0000259" key="7">
    <source>
        <dbReference type="PROSITE" id="PS51093"/>
    </source>
</evidence>
<keyword evidence="5" id="KW-0598">Phosphotransferase system</keyword>
<keyword evidence="2" id="KW-0813">Transport</keyword>
<dbReference type="Gene3D" id="2.70.70.10">
    <property type="entry name" value="Glucose Permease (Domain IIA)"/>
    <property type="match status" value="1"/>
</dbReference>
<evidence type="ECO:0000256" key="5">
    <source>
        <dbReference type="ARBA" id="ARBA00022683"/>
    </source>
</evidence>
<dbReference type="RefSeq" id="WP_375528516.1">
    <property type="nucleotide sequence ID" value="NZ_JBHILM010000049.1"/>
</dbReference>
<evidence type="ECO:0000256" key="3">
    <source>
        <dbReference type="ARBA" id="ARBA00022597"/>
    </source>
</evidence>
<feature type="domain" description="PTS EIIA type-1" evidence="7">
    <location>
        <begin position="32"/>
        <end position="136"/>
    </location>
</feature>
<dbReference type="InterPro" id="IPR001127">
    <property type="entry name" value="PTS_EIIA_1_perm"/>
</dbReference>
<dbReference type="EMBL" id="JBHILM010000049">
    <property type="protein sequence ID" value="MFB5684852.1"/>
    <property type="molecule type" value="Genomic_DNA"/>
</dbReference>
<evidence type="ECO:0000256" key="4">
    <source>
        <dbReference type="ARBA" id="ARBA00022679"/>
    </source>
</evidence>
<name>A0ABV5BHA0_9BACL</name>
<dbReference type="PANTHER" id="PTHR45008">
    <property type="entry name" value="PTS SYSTEM GLUCOSE-SPECIFIC EIIA COMPONENT"/>
    <property type="match status" value="1"/>
</dbReference>
<organism evidence="8 9">
    <name type="scientific">Paenibacillus terreus</name>
    <dbReference type="NCBI Taxonomy" id="1387834"/>
    <lineage>
        <taxon>Bacteria</taxon>
        <taxon>Bacillati</taxon>
        <taxon>Bacillota</taxon>
        <taxon>Bacilli</taxon>
        <taxon>Bacillales</taxon>
        <taxon>Paenibacillaceae</taxon>
        <taxon>Paenibacillus</taxon>
    </lineage>
</organism>
<dbReference type="InterPro" id="IPR050890">
    <property type="entry name" value="PTS_EIIA_component"/>
</dbReference>
<dbReference type="Proteomes" id="UP001580407">
    <property type="component" value="Unassembled WGS sequence"/>
</dbReference>
<evidence type="ECO:0000256" key="6">
    <source>
        <dbReference type="ARBA" id="ARBA00022777"/>
    </source>
</evidence>
<proteinExistence type="predicted"/>
<dbReference type="Pfam" id="PF00358">
    <property type="entry name" value="PTS_EIIA_1"/>
    <property type="match status" value="1"/>
</dbReference>
<evidence type="ECO:0000256" key="1">
    <source>
        <dbReference type="ARBA" id="ARBA00004496"/>
    </source>
</evidence>
<gene>
    <name evidence="8" type="ORF">ACE3NQ_28485</name>
</gene>
<keyword evidence="4" id="KW-0808">Transferase</keyword>
<dbReference type="InterPro" id="IPR011055">
    <property type="entry name" value="Dup_hybrid_motif"/>
</dbReference>
<keyword evidence="6" id="KW-0418">Kinase</keyword>
<reference evidence="8 9" key="1">
    <citation type="submission" date="2024-09" db="EMBL/GenBank/DDBJ databases">
        <authorList>
            <person name="Ruan L."/>
        </authorList>
    </citation>
    <scope>NUCLEOTIDE SEQUENCE [LARGE SCALE GENOMIC DNA]</scope>
    <source>
        <strain evidence="8 9">D33</strain>
    </source>
</reference>
<keyword evidence="3 8" id="KW-0762">Sugar transport</keyword>
<dbReference type="PROSITE" id="PS51093">
    <property type="entry name" value="PTS_EIIA_TYPE_1"/>
    <property type="match status" value="1"/>
</dbReference>
<protein>
    <submittedName>
        <fullName evidence="8">PTS glucose transporter subunit IIA</fullName>
    </submittedName>
</protein>
<evidence type="ECO:0000313" key="9">
    <source>
        <dbReference type="Proteomes" id="UP001580407"/>
    </source>
</evidence>
<dbReference type="SUPFAM" id="SSF51261">
    <property type="entry name" value="Duplicated hybrid motif"/>
    <property type="match status" value="1"/>
</dbReference>